<dbReference type="SUPFAM" id="SSF51735">
    <property type="entry name" value="NAD(P)-binding Rossmann-fold domains"/>
    <property type="match status" value="1"/>
</dbReference>
<dbReference type="OrthoDB" id="4288312at2"/>
<evidence type="ECO:0000313" key="4">
    <source>
        <dbReference type="Proteomes" id="UP000185596"/>
    </source>
</evidence>
<dbReference type="RefSeq" id="WP_075125727.1">
    <property type="nucleotide sequence ID" value="NZ_MSIE01000018.1"/>
</dbReference>
<dbReference type="PANTHER" id="PTHR42760">
    <property type="entry name" value="SHORT-CHAIN DEHYDROGENASES/REDUCTASES FAMILY MEMBER"/>
    <property type="match status" value="1"/>
</dbReference>
<gene>
    <name evidence="3" type="ORF">BU204_12105</name>
</gene>
<dbReference type="GO" id="GO:0006633">
    <property type="term" value="P:fatty acid biosynthetic process"/>
    <property type="evidence" value="ECO:0007669"/>
    <property type="project" value="TreeGrafter"/>
</dbReference>
<dbReference type="GO" id="GO:0048038">
    <property type="term" value="F:quinone binding"/>
    <property type="evidence" value="ECO:0007669"/>
    <property type="project" value="TreeGrafter"/>
</dbReference>
<dbReference type="PRINTS" id="PR00081">
    <property type="entry name" value="GDHRDH"/>
</dbReference>
<dbReference type="GO" id="GO:0016616">
    <property type="term" value="F:oxidoreductase activity, acting on the CH-OH group of donors, NAD or NADP as acceptor"/>
    <property type="evidence" value="ECO:0007669"/>
    <property type="project" value="TreeGrafter"/>
</dbReference>
<keyword evidence="2" id="KW-0560">Oxidoreductase</keyword>
<dbReference type="PRINTS" id="PR00080">
    <property type="entry name" value="SDRFAMILY"/>
</dbReference>
<dbReference type="Pfam" id="PF13561">
    <property type="entry name" value="adh_short_C2"/>
    <property type="match status" value="1"/>
</dbReference>
<evidence type="ECO:0000256" key="2">
    <source>
        <dbReference type="ARBA" id="ARBA00023002"/>
    </source>
</evidence>
<dbReference type="InterPro" id="IPR002347">
    <property type="entry name" value="SDR_fam"/>
</dbReference>
<dbReference type="PANTHER" id="PTHR42760:SF133">
    <property type="entry name" value="3-OXOACYL-[ACYL-CARRIER-PROTEIN] REDUCTASE"/>
    <property type="match status" value="1"/>
</dbReference>
<keyword evidence="4" id="KW-1185">Reference proteome</keyword>
<dbReference type="EMBL" id="MSIE01000018">
    <property type="protein sequence ID" value="OLF17353.1"/>
    <property type="molecule type" value="Genomic_DNA"/>
</dbReference>
<dbReference type="Proteomes" id="UP000185596">
    <property type="component" value="Unassembled WGS sequence"/>
</dbReference>
<dbReference type="CDD" id="cd05233">
    <property type="entry name" value="SDR_c"/>
    <property type="match status" value="1"/>
</dbReference>
<name>A0A1Q8CSN5_9PSEU</name>
<organism evidence="3 4">
    <name type="scientific">Actinophytocola xanthii</name>
    <dbReference type="NCBI Taxonomy" id="1912961"/>
    <lineage>
        <taxon>Bacteria</taxon>
        <taxon>Bacillati</taxon>
        <taxon>Actinomycetota</taxon>
        <taxon>Actinomycetes</taxon>
        <taxon>Pseudonocardiales</taxon>
        <taxon>Pseudonocardiaceae</taxon>
    </lineage>
</organism>
<dbReference type="STRING" id="1912961.BU204_12105"/>
<evidence type="ECO:0000256" key="1">
    <source>
        <dbReference type="ARBA" id="ARBA00006484"/>
    </source>
</evidence>
<dbReference type="InterPro" id="IPR036291">
    <property type="entry name" value="NAD(P)-bd_dom_sf"/>
</dbReference>
<accession>A0A1Q8CSN5</accession>
<comment type="caution">
    <text evidence="3">The sequence shown here is derived from an EMBL/GenBank/DDBJ whole genome shotgun (WGS) entry which is preliminary data.</text>
</comment>
<protein>
    <submittedName>
        <fullName evidence="3">Short-chain dehydrogenase</fullName>
    </submittedName>
</protein>
<reference evidence="3 4" key="1">
    <citation type="submission" date="2016-12" db="EMBL/GenBank/DDBJ databases">
        <title>The draft genome sequence of Actinophytocola sp. 11-183.</title>
        <authorList>
            <person name="Wang W."/>
            <person name="Yuan L."/>
        </authorList>
    </citation>
    <scope>NUCLEOTIDE SEQUENCE [LARGE SCALE GENOMIC DNA]</scope>
    <source>
        <strain evidence="3 4">11-183</strain>
    </source>
</reference>
<comment type="similarity">
    <text evidence="1">Belongs to the short-chain dehydrogenases/reductases (SDR) family.</text>
</comment>
<dbReference type="AlphaFoldDB" id="A0A1Q8CSN5"/>
<dbReference type="Gene3D" id="3.40.50.720">
    <property type="entry name" value="NAD(P)-binding Rossmann-like Domain"/>
    <property type="match status" value="1"/>
</dbReference>
<evidence type="ECO:0000313" key="3">
    <source>
        <dbReference type="EMBL" id="OLF17353.1"/>
    </source>
</evidence>
<proteinExistence type="inferred from homology"/>
<sequence length="257" mass="26495">MSSNVARYPDLDGKVAVVTGGSRGIGAQACRHFAANGMKVVVSGRDKDAIQSVVDGVTASGGVATGIAADVTDRNAVDELRAAAEREFGQVDVLAAFAGFDLGQGALDEVDEQTWHAVIDGNLTATFLTVQAFLPGMMARGGGSVITMASTAGRLPGRASIPYSAAKAGVLMFTRRVALDAGSRGVRVNAIAPSAILTDKQEQRIPADVREQVAKQFTIARWGTPQDCADAALFLASDASGWVTGQTIDVAGGKVML</sequence>
<dbReference type="FunFam" id="3.40.50.720:FF:000084">
    <property type="entry name" value="Short-chain dehydrogenase reductase"/>
    <property type="match status" value="1"/>
</dbReference>